<gene>
    <name evidence="1" type="ORF">THAOC_05537</name>
</gene>
<organism evidence="1 2">
    <name type="scientific">Thalassiosira oceanica</name>
    <name type="common">Marine diatom</name>
    <dbReference type="NCBI Taxonomy" id="159749"/>
    <lineage>
        <taxon>Eukaryota</taxon>
        <taxon>Sar</taxon>
        <taxon>Stramenopiles</taxon>
        <taxon>Ochrophyta</taxon>
        <taxon>Bacillariophyta</taxon>
        <taxon>Coscinodiscophyceae</taxon>
        <taxon>Thalassiosirophycidae</taxon>
        <taxon>Thalassiosirales</taxon>
        <taxon>Thalassiosiraceae</taxon>
        <taxon>Thalassiosira</taxon>
    </lineage>
</organism>
<keyword evidence="2" id="KW-1185">Reference proteome</keyword>
<comment type="caution">
    <text evidence="1">The sequence shown here is derived from an EMBL/GenBank/DDBJ whole genome shotgun (WGS) entry which is preliminary data.</text>
</comment>
<name>K0TMQ4_THAOC</name>
<reference evidence="1 2" key="1">
    <citation type="journal article" date="2012" name="Genome Biol.">
        <title>Genome and low-iron response of an oceanic diatom adapted to chronic iron limitation.</title>
        <authorList>
            <person name="Lommer M."/>
            <person name="Specht M."/>
            <person name="Roy A.S."/>
            <person name="Kraemer L."/>
            <person name="Andreson R."/>
            <person name="Gutowska M.A."/>
            <person name="Wolf J."/>
            <person name="Bergner S.V."/>
            <person name="Schilhabel M.B."/>
            <person name="Klostermeier U.C."/>
            <person name="Beiko R.G."/>
            <person name="Rosenstiel P."/>
            <person name="Hippler M."/>
            <person name="Laroche J."/>
        </authorList>
    </citation>
    <scope>NUCLEOTIDE SEQUENCE [LARGE SCALE GENOMIC DNA]</scope>
    <source>
        <strain evidence="1 2">CCMP1005</strain>
    </source>
</reference>
<dbReference type="AlphaFoldDB" id="K0TMQ4"/>
<sequence>MQGVLPSEVTKIHAQISNLGVHQPQGRHGELPEGGSLPLAFDCYAMKVSCPSQSVPPRPGWPEMQGVLLSAYLD</sequence>
<proteinExistence type="predicted"/>
<protein>
    <submittedName>
        <fullName evidence="1">Uncharacterized protein</fullName>
    </submittedName>
</protein>
<accession>K0TMQ4</accession>
<dbReference type="Proteomes" id="UP000266841">
    <property type="component" value="Unassembled WGS sequence"/>
</dbReference>
<evidence type="ECO:0000313" key="2">
    <source>
        <dbReference type="Proteomes" id="UP000266841"/>
    </source>
</evidence>
<dbReference type="EMBL" id="AGNL01005148">
    <property type="protein sequence ID" value="EJK72887.1"/>
    <property type="molecule type" value="Genomic_DNA"/>
</dbReference>
<evidence type="ECO:0000313" key="1">
    <source>
        <dbReference type="EMBL" id="EJK72887.1"/>
    </source>
</evidence>